<evidence type="ECO:0000313" key="4">
    <source>
        <dbReference type="Proteomes" id="UP001283361"/>
    </source>
</evidence>
<feature type="transmembrane region" description="Helical" evidence="2">
    <location>
        <begin position="53"/>
        <end position="71"/>
    </location>
</feature>
<dbReference type="AlphaFoldDB" id="A0AAE0ZBS8"/>
<name>A0AAE0ZBS8_9GAST</name>
<accession>A0AAE0ZBS8</accession>
<reference evidence="3" key="1">
    <citation type="journal article" date="2023" name="G3 (Bethesda)">
        <title>A reference genome for the long-term kleptoplast-retaining sea slug Elysia crispata morphotype clarki.</title>
        <authorList>
            <person name="Eastman K.E."/>
            <person name="Pendleton A.L."/>
            <person name="Shaikh M.A."/>
            <person name="Suttiyut T."/>
            <person name="Ogas R."/>
            <person name="Tomko P."/>
            <person name="Gavelis G."/>
            <person name="Widhalm J.R."/>
            <person name="Wisecaver J.H."/>
        </authorList>
    </citation>
    <scope>NUCLEOTIDE SEQUENCE</scope>
    <source>
        <strain evidence="3">ECLA1</strain>
    </source>
</reference>
<organism evidence="3 4">
    <name type="scientific">Elysia crispata</name>
    <name type="common">lettuce slug</name>
    <dbReference type="NCBI Taxonomy" id="231223"/>
    <lineage>
        <taxon>Eukaryota</taxon>
        <taxon>Metazoa</taxon>
        <taxon>Spiralia</taxon>
        <taxon>Lophotrochozoa</taxon>
        <taxon>Mollusca</taxon>
        <taxon>Gastropoda</taxon>
        <taxon>Heterobranchia</taxon>
        <taxon>Euthyneura</taxon>
        <taxon>Panpulmonata</taxon>
        <taxon>Sacoglossa</taxon>
        <taxon>Placobranchoidea</taxon>
        <taxon>Plakobranchidae</taxon>
        <taxon>Elysia</taxon>
    </lineage>
</organism>
<keyword evidence="2" id="KW-0472">Membrane</keyword>
<sequence>MIVLRSQDIRDRQKATGLSHCPETQEPQSHRKLLREASADTINFAATMSSAKACLVLALVTVLLFAAPLHAQLFGLGGGNRAANNIQFMCILGRRLQNRMDCGSGSGGFCNYIKNNIGRCSDSGTAMRALGGALKRFNTGRSRAGRLPMPVPKMNMGGM</sequence>
<evidence type="ECO:0000256" key="2">
    <source>
        <dbReference type="SAM" id="Phobius"/>
    </source>
</evidence>
<feature type="region of interest" description="Disordered" evidence="1">
    <location>
        <begin position="1"/>
        <end position="30"/>
    </location>
</feature>
<proteinExistence type="predicted"/>
<keyword evidence="4" id="KW-1185">Reference proteome</keyword>
<gene>
    <name evidence="3" type="ORF">RRG08_036892</name>
</gene>
<dbReference type="Proteomes" id="UP001283361">
    <property type="component" value="Unassembled WGS sequence"/>
</dbReference>
<protein>
    <submittedName>
        <fullName evidence="3">Uncharacterized protein</fullName>
    </submittedName>
</protein>
<keyword evidence="2" id="KW-1133">Transmembrane helix</keyword>
<comment type="caution">
    <text evidence="3">The sequence shown here is derived from an EMBL/GenBank/DDBJ whole genome shotgun (WGS) entry which is preliminary data.</text>
</comment>
<keyword evidence="2" id="KW-0812">Transmembrane</keyword>
<evidence type="ECO:0000313" key="3">
    <source>
        <dbReference type="EMBL" id="KAK3766255.1"/>
    </source>
</evidence>
<evidence type="ECO:0000256" key="1">
    <source>
        <dbReference type="SAM" id="MobiDB-lite"/>
    </source>
</evidence>
<dbReference type="EMBL" id="JAWDGP010004242">
    <property type="protein sequence ID" value="KAK3766255.1"/>
    <property type="molecule type" value="Genomic_DNA"/>
</dbReference>